<dbReference type="RefSeq" id="WP_150459723.1">
    <property type="nucleotide sequence ID" value="NZ_VYKK01000031.1"/>
</dbReference>
<evidence type="ECO:0000313" key="1">
    <source>
        <dbReference type="EMBL" id="KAA8996840.1"/>
    </source>
</evidence>
<keyword evidence="2" id="KW-1185">Reference proteome</keyword>
<dbReference type="AlphaFoldDB" id="A0A5J5FVD8"/>
<dbReference type="Proteomes" id="UP000367750">
    <property type="component" value="Unassembled WGS sequence"/>
</dbReference>
<gene>
    <name evidence="1" type="ORF">F4V43_18345</name>
</gene>
<accession>A0A5J5FVD8</accession>
<reference evidence="1 2" key="1">
    <citation type="submission" date="2019-09" db="EMBL/GenBank/DDBJ databases">
        <title>Bacillus ochoae sp. nov., Paenibacillus whitsoniae sp. nov., Paenibacillus spiritus sp. nov. Isolated from the Mars Exploration Rover during spacecraft assembly.</title>
        <authorList>
            <person name="Seuylemezian A."/>
            <person name="Vaishampayan P."/>
        </authorList>
    </citation>
    <scope>NUCLEOTIDE SEQUENCE [LARGE SCALE GENOMIC DNA]</scope>
    <source>
        <strain evidence="1 2">MER_111</strain>
    </source>
</reference>
<comment type="caution">
    <text evidence="1">The sequence shown here is derived from an EMBL/GenBank/DDBJ whole genome shotgun (WGS) entry which is preliminary data.</text>
</comment>
<sequence>MTKQLTSLEALVKQGWVVSDSKVATNDKTGEAVVIVGNKVLGLRHKAREAVVRVDKGARRQRFMDKKLAMKPSREYLTPITLLQNETSDNELFEIADYASKELARLTSQYKGDTLESMKALVAVHIGHMILSLKDYDAIPPRNLDVIFIPFGTTFKQIERDIEQDIMRGEE</sequence>
<dbReference type="OrthoDB" id="10014388at2"/>
<name>A0A5J5FVD8_9BACL</name>
<proteinExistence type="predicted"/>
<evidence type="ECO:0000313" key="2">
    <source>
        <dbReference type="Proteomes" id="UP000367750"/>
    </source>
</evidence>
<protein>
    <submittedName>
        <fullName evidence="1">Uncharacterized protein</fullName>
    </submittedName>
</protein>
<dbReference type="EMBL" id="VYKK01000031">
    <property type="protein sequence ID" value="KAA8996840.1"/>
    <property type="molecule type" value="Genomic_DNA"/>
</dbReference>
<organism evidence="1 2">
    <name type="scientific">Paenibacillus spiritus</name>
    <dbReference type="NCBI Taxonomy" id="2496557"/>
    <lineage>
        <taxon>Bacteria</taxon>
        <taxon>Bacillati</taxon>
        <taxon>Bacillota</taxon>
        <taxon>Bacilli</taxon>
        <taxon>Bacillales</taxon>
        <taxon>Paenibacillaceae</taxon>
        <taxon>Paenibacillus</taxon>
    </lineage>
</organism>